<protein>
    <submittedName>
        <fullName evidence="2">Uncharacterized protein</fullName>
    </submittedName>
</protein>
<dbReference type="AlphaFoldDB" id="A0A4R7ZGB5"/>
<gene>
    <name evidence="2" type="ORF">EDD63_12920</name>
</gene>
<keyword evidence="3" id="KW-1185">Reference proteome</keyword>
<proteinExistence type="predicted"/>
<keyword evidence="1" id="KW-0472">Membrane</keyword>
<dbReference type="RefSeq" id="WP_134170252.1">
    <property type="nucleotide sequence ID" value="NZ_SODD01000029.1"/>
</dbReference>
<evidence type="ECO:0000256" key="1">
    <source>
        <dbReference type="SAM" id="Phobius"/>
    </source>
</evidence>
<sequence length="62" mass="7066">MSKPKIRDILKKKEIQEGKQANLEKGDFLAILIAAASVIIPVVLAVIFFFFIIIQLFLWMFG</sequence>
<reference evidence="2 3" key="1">
    <citation type="submission" date="2019-03" db="EMBL/GenBank/DDBJ databases">
        <title>Genomic Encyclopedia of Type Strains, Phase IV (KMG-IV): sequencing the most valuable type-strain genomes for metagenomic binning, comparative biology and taxonomic classification.</title>
        <authorList>
            <person name="Goeker M."/>
        </authorList>
    </citation>
    <scope>NUCLEOTIDE SEQUENCE [LARGE SCALE GENOMIC DNA]</scope>
    <source>
        <strain evidence="2 3">DSM 28867</strain>
    </source>
</reference>
<name>A0A4R7ZGB5_9FIRM</name>
<feature type="transmembrane region" description="Helical" evidence="1">
    <location>
        <begin position="28"/>
        <end position="61"/>
    </location>
</feature>
<accession>A0A4R7ZGB5</accession>
<keyword evidence="1" id="KW-1133">Transmembrane helix</keyword>
<organism evidence="2 3">
    <name type="scientific">Breznakia blatticola</name>
    <dbReference type="NCBI Taxonomy" id="1754012"/>
    <lineage>
        <taxon>Bacteria</taxon>
        <taxon>Bacillati</taxon>
        <taxon>Bacillota</taxon>
        <taxon>Erysipelotrichia</taxon>
        <taxon>Erysipelotrichales</taxon>
        <taxon>Erysipelotrichaceae</taxon>
        <taxon>Breznakia</taxon>
    </lineage>
</organism>
<keyword evidence="1" id="KW-0812">Transmembrane</keyword>
<comment type="caution">
    <text evidence="2">The sequence shown here is derived from an EMBL/GenBank/DDBJ whole genome shotgun (WGS) entry which is preliminary data.</text>
</comment>
<dbReference type="Proteomes" id="UP000294743">
    <property type="component" value="Unassembled WGS sequence"/>
</dbReference>
<evidence type="ECO:0000313" key="3">
    <source>
        <dbReference type="Proteomes" id="UP000294743"/>
    </source>
</evidence>
<dbReference type="EMBL" id="SODD01000029">
    <property type="protein sequence ID" value="TDW16076.1"/>
    <property type="molecule type" value="Genomic_DNA"/>
</dbReference>
<evidence type="ECO:0000313" key="2">
    <source>
        <dbReference type="EMBL" id="TDW16076.1"/>
    </source>
</evidence>